<name>A0A1F5WQQ3_9BACT</name>
<feature type="compositionally biased region" description="Low complexity" evidence="2">
    <location>
        <begin position="58"/>
        <end position="76"/>
    </location>
</feature>
<evidence type="ECO:0000256" key="1">
    <source>
        <dbReference type="SAM" id="Coils"/>
    </source>
</evidence>
<feature type="signal peptide" evidence="4">
    <location>
        <begin position="1"/>
        <end position="21"/>
    </location>
</feature>
<evidence type="ECO:0000313" key="6">
    <source>
        <dbReference type="Proteomes" id="UP000177723"/>
    </source>
</evidence>
<accession>A0A1F5WQQ3</accession>
<evidence type="ECO:0000256" key="4">
    <source>
        <dbReference type="SAM" id="SignalP"/>
    </source>
</evidence>
<dbReference type="Proteomes" id="UP000177723">
    <property type="component" value="Unassembled WGS sequence"/>
</dbReference>
<gene>
    <name evidence="5" type="ORF">A3F23_03290</name>
</gene>
<dbReference type="SUPFAM" id="SSF56784">
    <property type="entry name" value="HAD-like"/>
    <property type="match status" value="1"/>
</dbReference>
<keyword evidence="3" id="KW-0472">Membrane</keyword>
<feature type="region of interest" description="Disordered" evidence="2">
    <location>
        <begin position="28"/>
        <end position="84"/>
    </location>
</feature>
<dbReference type="EMBL" id="MFHT01000007">
    <property type="protein sequence ID" value="OGF77989.1"/>
    <property type="molecule type" value="Genomic_DNA"/>
</dbReference>
<proteinExistence type="predicted"/>
<dbReference type="InterPro" id="IPR023214">
    <property type="entry name" value="HAD_sf"/>
</dbReference>
<keyword evidence="4" id="KW-0732">Signal</keyword>
<keyword evidence="3" id="KW-1133">Transmembrane helix</keyword>
<sequence>MIKQKLFFIFIALAFALPVLAQDGSAGLAPSASQPRAATSSAVTPRPINSAPPAGSVTPRPTTATTSAPALATSEPTPKESAPGSNSNILGIVVLAAAVLVLGGYGAYKLKTKSQNTEKKDSKHCFNIKRLMEDKLRELTDLRGQIESKAKEKAREKVRESLGGTSAGEVLAKIERAEKEYAQIKQLYEKCVIEFEKEKVILVDAIYVFTDTQGKIFKEMRDLLEKYSNRKILLTGADDRQFKELGLDKMPYEIWTLKHNPEKTDPEYYKKMLAHFGLDAREIIYFEHNLDAIKSAESIGIRTYFYDSAKKDLAGLKKFLDENL</sequence>
<comment type="caution">
    <text evidence="5">The sequence shown here is derived from an EMBL/GenBank/DDBJ whole genome shotgun (WGS) entry which is preliminary data.</text>
</comment>
<keyword evidence="3" id="KW-0812">Transmembrane</keyword>
<evidence type="ECO:0000313" key="5">
    <source>
        <dbReference type="EMBL" id="OGF77989.1"/>
    </source>
</evidence>
<feature type="chain" id="PRO_5009522195" evidence="4">
    <location>
        <begin position="22"/>
        <end position="324"/>
    </location>
</feature>
<organism evidence="5 6">
    <name type="scientific">Candidatus Giovannonibacteria bacterium RIFCSPHIGHO2_12_FULL_43_15</name>
    <dbReference type="NCBI Taxonomy" id="1798341"/>
    <lineage>
        <taxon>Bacteria</taxon>
        <taxon>Candidatus Giovannoniibacteriota</taxon>
    </lineage>
</organism>
<keyword evidence="1" id="KW-0175">Coiled coil</keyword>
<evidence type="ECO:0000256" key="3">
    <source>
        <dbReference type="SAM" id="Phobius"/>
    </source>
</evidence>
<dbReference type="AlphaFoldDB" id="A0A1F5WQQ3"/>
<feature type="transmembrane region" description="Helical" evidence="3">
    <location>
        <begin position="89"/>
        <end position="108"/>
    </location>
</feature>
<dbReference type="Gene3D" id="3.40.50.1000">
    <property type="entry name" value="HAD superfamily/HAD-like"/>
    <property type="match status" value="1"/>
</dbReference>
<reference evidence="5 6" key="1">
    <citation type="journal article" date="2016" name="Nat. Commun.">
        <title>Thousands of microbial genomes shed light on interconnected biogeochemical processes in an aquifer system.</title>
        <authorList>
            <person name="Anantharaman K."/>
            <person name="Brown C.T."/>
            <person name="Hug L.A."/>
            <person name="Sharon I."/>
            <person name="Castelle C.J."/>
            <person name="Probst A.J."/>
            <person name="Thomas B.C."/>
            <person name="Singh A."/>
            <person name="Wilkins M.J."/>
            <person name="Karaoz U."/>
            <person name="Brodie E.L."/>
            <person name="Williams K.H."/>
            <person name="Hubbard S.S."/>
            <person name="Banfield J.F."/>
        </authorList>
    </citation>
    <scope>NUCLEOTIDE SEQUENCE [LARGE SCALE GENOMIC DNA]</scope>
</reference>
<evidence type="ECO:0000256" key="2">
    <source>
        <dbReference type="SAM" id="MobiDB-lite"/>
    </source>
</evidence>
<dbReference type="InterPro" id="IPR036412">
    <property type="entry name" value="HAD-like_sf"/>
</dbReference>
<protein>
    <submittedName>
        <fullName evidence="5">Uncharacterized protein</fullName>
    </submittedName>
</protein>
<dbReference type="InterPro" id="IPR006439">
    <property type="entry name" value="HAD-SF_hydro_IA"/>
</dbReference>
<dbReference type="NCBIfam" id="TIGR01509">
    <property type="entry name" value="HAD-SF-IA-v3"/>
    <property type="match status" value="1"/>
</dbReference>
<feature type="compositionally biased region" description="Polar residues" evidence="2">
    <location>
        <begin position="31"/>
        <end position="43"/>
    </location>
</feature>
<feature type="coiled-coil region" evidence="1">
    <location>
        <begin position="132"/>
        <end position="194"/>
    </location>
</feature>